<keyword evidence="4" id="KW-0175">Coiled coil</keyword>
<evidence type="ECO:0000256" key="2">
    <source>
        <dbReference type="ARBA" id="ARBA00022980"/>
    </source>
</evidence>
<dbReference type="InterPro" id="IPR001857">
    <property type="entry name" value="Ribosomal_bL19"/>
</dbReference>
<reference evidence="6 7" key="1">
    <citation type="submission" date="2023-09" db="EMBL/GenBank/DDBJ databases">
        <title>Pangenome analysis of Batrachochytrium dendrobatidis and related Chytrids.</title>
        <authorList>
            <person name="Yacoub M.N."/>
            <person name="Stajich J.E."/>
            <person name="James T.Y."/>
        </authorList>
    </citation>
    <scope>NUCLEOTIDE SEQUENCE [LARGE SCALE GENOMIC DNA]</scope>
    <source>
        <strain evidence="6 7">JEL0888</strain>
    </source>
</reference>
<dbReference type="EMBL" id="JADGIZ020000006">
    <property type="protein sequence ID" value="KAL2918572.1"/>
    <property type="molecule type" value="Genomic_DNA"/>
</dbReference>
<evidence type="ECO:0000313" key="7">
    <source>
        <dbReference type="Proteomes" id="UP001527925"/>
    </source>
</evidence>
<dbReference type="InterPro" id="IPR008991">
    <property type="entry name" value="Translation_prot_SH3-like_sf"/>
</dbReference>
<dbReference type="Proteomes" id="UP001527925">
    <property type="component" value="Unassembled WGS sequence"/>
</dbReference>
<dbReference type="PANTHER" id="PTHR15680">
    <property type="entry name" value="RIBOSOMAL PROTEIN L19"/>
    <property type="match status" value="1"/>
</dbReference>
<keyword evidence="2" id="KW-0689">Ribosomal protein</keyword>
<dbReference type="PRINTS" id="PR00061">
    <property type="entry name" value="RIBOSOMALL19"/>
</dbReference>
<sequence length="218" mass="25279">MPRWSAPARRSGAPNAHVDADDGEALPYFKPKQALERLPNVVGIRPRDLELHADRRERHPNRVLMRAVDLEHRVRHDMDGRTQLITRGSPQAIPTGSVVMIEYVNSRSKARKQYFAGVLMEIRRKGIMSSLVLRNFVMGTGVEMLFPLYSPMIQKIRMLQPAAPELAARNKDSITWIREKPCPGVDYTKIEEMVARYRTTEERLERRQQQQQQQQQQQ</sequence>
<dbReference type="SUPFAM" id="SSF50104">
    <property type="entry name" value="Translation proteins SH3-like domain"/>
    <property type="match status" value="1"/>
</dbReference>
<dbReference type="Gene3D" id="2.30.30.790">
    <property type="match status" value="1"/>
</dbReference>
<keyword evidence="7" id="KW-1185">Reference proteome</keyword>
<accession>A0ABR4NGD1</accession>
<evidence type="ECO:0000256" key="3">
    <source>
        <dbReference type="ARBA" id="ARBA00023274"/>
    </source>
</evidence>
<name>A0ABR4NGD1_9FUNG</name>
<keyword evidence="3" id="KW-0687">Ribonucleoprotein</keyword>
<comment type="caution">
    <text evidence="6">The sequence shown here is derived from an EMBL/GenBank/DDBJ whole genome shotgun (WGS) entry which is preliminary data.</text>
</comment>
<evidence type="ECO:0000256" key="1">
    <source>
        <dbReference type="ARBA" id="ARBA00005781"/>
    </source>
</evidence>
<dbReference type="PANTHER" id="PTHR15680:SF9">
    <property type="entry name" value="LARGE RIBOSOMAL SUBUNIT PROTEIN BL19M"/>
    <property type="match status" value="1"/>
</dbReference>
<protein>
    <submittedName>
        <fullName evidence="6">Structural constituent of ribosome</fullName>
    </submittedName>
</protein>
<dbReference type="InterPro" id="IPR038657">
    <property type="entry name" value="Ribosomal_bL19_sf"/>
</dbReference>
<feature type="coiled-coil region" evidence="4">
    <location>
        <begin position="187"/>
        <end position="217"/>
    </location>
</feature>
<proteinExistence type="inferred from homology"/>
<evidence type="ECO:0000256" key="4">
    <source>
        <dbReference type="SAM" id="Coils"/>
    </source>
</evidence>
<evidence type="ECO:0000313" key="6">
    <source>
        <dbReference type="EMBL" id="KAL2918572.1"/>
    </source>
</evidence>
<feature type="region of interest" description="Disordered" evidence="5">
    <location>
        <begin position="1"/>
        <end position="24"/>
    </location>
</feature>
<organism evidence="6 7">
    <name type="scientific">Polyrhizophydium stewartii</name>
    <dbReference type="NCBI Taxonomy" id="2732419"/>
    <lineage>
        <taxon>Eukaryota</taxon>
        <taxon>Fungi</taxon>
        <taxon>Fungi incertae sedis</taxon>
        <taxon>Chytridiomycota</taxon>
        <taxon>Chytridiomycota incertae sedis</taxon>
        <taxon>Chytridiomycetes</taxon>
        <taxon>Rhizophydiales</taxon>
        <taxon>Rhizophydiales incertae sedis</taxon>
        <taxon>Polyrhizophydium</taxon>
    </lineage>
</organism>
<dbReference type="Pfam" id="PF01245">
    <property type="entry name" value="Ribosomal_L19"/>
    <property type="match status" value="1"/>
</dbReference>
<comment type="similarity">
    <text evidence="1">Belongs to the bacterial ribosomal protein bL19 family.</text>
</comment>
<evidence type="ECO:0000256" key="5">
    <source>
        <dbReference type="SAM" id="MobiDB-lite"/>
    </source>
</evidence>
<gene>
    <name evidence="6" type="primary">rpl19</name>
    <name evidence="6" type="ORF">HK105_201973</name>
</gene>